<dbReference type="RefSeq" id="WP_132873402.1">
    <property type="nucleotide sequence ID" value="NZ_JAJUHT010000001.1"/>
</dbReference>
<dbReference type="CDD" id="cd09883">
    <property type="entry name" value="PIN_VapC_PhoHL-ATPase"/>
    <property type="match status" value="1"/>
</dbReference>
<sequence length="468" mass="53045">MASKKVKNFIIDTNVILYSPNCLETFDNNNIILPAVVLEEVDSFKKNLDLNGYNARSFIRIVEKYREEKEGDLLKGIKLDSGGTFTIRFQDEKTRGLIPAGFDLSKNDNIILATALQIKQDSKMETIIVSKDVNLRIKANAVGLDAEDYYHEKTTSFIDQSDDTLFVMDDYINTLYQEKELPIPDGVRRQDGEVFAPRMNEYFILKGEISPQKSALVRYVGNGNPLDGAFKLLHQNEPILGVTPANRKQIYLMDSLLDPDIDVVFAIGIAGTGKTLLALCAGLHSVLNDRYKRLVVTRSPIPMGRDLGYLPGNINEKLDPWLKPIYDNMEFIVYMMDKGRIEVKDEYLSKNQMHEATIDYLKASKMLEIEALTYIRGRTLMETFLVVDEAQNLSPHEIKTIITRAGINSKLVFTGDLKQIDNPYLNERDNGLVNASEKFTYARYKHASTIYLDKGERSRLATIAAEIL</sequence>
<dbReference type="AlphaFoldDB" id="A0A4R1K9P1"/>
<comment type="similarity">
    <text evidence="1">Belongs to the PhoH family.</text>
</comment>
<dbReference type="InterPro" id="IPR002716">
    <property type="entry name" value="PIN_dom"/>
</dbReference>
<keyword evidence="3" id="KW-0067">ATP-binding</keyword>
<comment type="similarity">
    <text evidence="4">In the N-terminal section; belongs to the PINc/VapC protein family.</text>
</comment>
<dbReference type="InterPro" id="IPR029060">
    <property type="entry name" value="PIN-like_dom_sf"/>
</dbReference>
<comment type="caution">
    <text evidence="6">The sequence shown here is derived from an EMBL/GenBank/DDBJ whole genome shotgun (WGS) entry which is preliminary data.</text>
</comment>
<evidence type="ECO:0000256" key="4">
    <source>
        <dbReference type="ARBA" id="ARBA00046345"/>
    </source>
</evidence>
<dbReference type="Gene3D" id="3.40.50.1010">
    <property type="entry name" value="5'-nuclease"/>
    <property type="match status" value="1"/>
</dbReference>
<evidence type="ECO:0000256" key="3">
    <source>
        <dbReference type="ARBA" id="ARBA00022840"/>
    </source>
</evidence>
<dbReference type="Pfam" id="PF02562">
    <property type="entry name" value="PhoH"/>
    <property type="match status" value="1"/>
</dbReference>
<evidence type="ECO:0000259" key="5">
    <source>
        <dbReference type="SMART" id="SM00670"/>
    </source>
</evidence>
<dbReference type="PANTHER" id="PTHR30473">
    <property type="entry name" value="PROTEIN PHOH"/>
    <property type="match status" value="1"/>
</dbReference>
<reference evidence="6 7" key="1">
    <citation type="submission" date="2019-03" db="EMBL/GenBank/DDBJ databases">
        <title>Genomic Encyclopedia of Type Strains, Phase IV (KMG-IV): sequencing the most valuable type-strain genomes for metagenomic binning, comparative biology and taxonomic classification.</title>
        <authorList>
            <person name="Goeker M."/>
        </authorList>
    </citation>
    <scope>NUCLEOTIDE SEQUENCE [LARGE SCALE GENOMIC DNA]</scope>
    <source>
        <strain evidence="6 7">DSM 24984</strain>
    </source>
</reference>
<dbReference type="SUPFAM" id="SSF52540">
    <property type="entry name" value="P-loop containing nucleoside triphosphate hydrolases"/>
    <property type="match status" value="1"/>
</dbReference>
<name>A0A4R1K9P1_9BACT</name>
<feature type="domain" description="PIN" evidence="5">
    <location>
        <begin position="7"/>
        <end position="137"/>
    </location>
</feature>
<dbReference type="InterPro" id="IPR051451">
    <property type="entry name" value="PhoH2-like"/>
</dbReference>
<dbReference type="GO" id="GO:0005524">
    <property type="term" value="F:ATP binding"/>
    <property type="evidence" value="ECO:0007669"/>
    <property type="project" value="UniProtKB-KW"/>
</dbReference>
<dbReference type="InterPro" id="IPR027417">
    <property type="entry name" value="P-loop_NTPase"/>
</dbReference>
<dbReference type="OrthoDB" id="9766527at2"/>
<evidence type="ECO:0000313" key="7">
    <source>
        <dbReference type="Proteomes" id="UP000294614"/>
    </source>
</evidence>
<dbReference type="SMART" id="SM00670">
    <property type="entry name" value="PINc"/>
    <property type="match status" value="1"/>
</dbReference>
<evidence type="ECO:0000256" key="1">
    <source>
        <dbReference type="ARBA" id="ARBA00010393"/>
    </source>
</evidence>
<gene>
    <name evidence="6" type="ORF">C8D98_1471</name>
</gene>
<dbReference type="EMBL" id="SMGG01000004">
    <property type="protein sequence ID" value="TCK60593.1"/>
    <property type="molecule type" value="Genomic_DNA"/>
</dbReference>
<dbReference type="Pfam" id="PF13638">
    <property type="entry name" value="PIN_4"/>
    <property type="match status" value="1"/>
</dbReference>
<keyword evidence="2" id="KW-0547">Nucleotide-binding</keyword>
<dbReference type="GO" id="GO:0005829">
    <property type="term" value="C:cytosol"/>
    <property type="evidence" value="ECO:0007669"/>
    <property type="project" value="TreeGrafter"/>
</dbReference>
<proteinExistence type="inferred from homology"/>
<evidence type="ECO:0000256" key="2">
    <source>
        <dbReference type="ARBA" id="ARBA00022741"/>
    </source>
</evidence>
<dbReference type="SUPFAM" id="SSF88723">
    <property type="entry name" value="PIN domain-like"/>
    <property type="match status" value="1"/>
</dbReference>
<keyword evidence="7" id="KW-1185">Reference proteome</keyword>
<dbReference type="Gene3D" id="3.40.50.300">
    <property type="entry name" value="P-loop containing nucleotide triphosphate hydrolases"/>
    <property type="match status" value="1"/>
</dbReference>
<dbReference type="Proteomes" id="UP000294614">
    <property type="component" value="Unassembled WGS sequence"/>
</dbReference>
<organism evidence="6 7">
    <name type="scientific">Seleniivibrio woodruffii</name>
    <dbReference type="NCBI Taxonomy" id="1078050"/>
    <lineage>
        <taxon>Bacteria</taxon>
        <taxon>Pseudomonadati</taxon>
        <taxon>Deferribacterota</taxon>
        <taxon>Deferribacteres</taxon>
        <taxon>Deferribacterales</taxon>
        <taxon>Geovibrionaceae</taxon>
        <taxon>Seleniivibrio</taxon>
    </lineage>
</organism>
<protein>
    <submittedName>
        <fullName evidence="6">PhoH-like ATPase</fullName>
    </submittedName>
</protein>
<accession>A0A4R1K9P1</accession>
<dbReference type="InterPro" id="IPR003714">
    <property type="entry name" value="PhoH"/>
</dbReference>
<evidence type="ECO:0000313" key="6">
    <source>
        <dbReference type="EMBL" id="TCK60593.1"/>
    </source>
</evidence>
<dbReference type="PANTHER" id="PTHR30473:SF2">
    <property type="entry name" value="PIN DOMAIN-CONTAINING PROTEIN"/>
    <property type="match status" value="1"/>
</dbReference>